<dbReference type="Proteomes" id="UP000199213">
    <property type="component" value="Unassembled WGS sequence"/>
</dbReference>
<name>A0A1G8Z6Y7_ACTMZ</name>
<dbReference type="EMBL" id="FNFM01000004">
    <property type="protein sequence ID" value="SDK10723.1"/>
    <property type="molecule type" value="Genomic_DNA"/>
</dbReference>
<protein>
    <submittedName>
        <fullName evidence="1">Uncharacterized protein</fullName>
    </submittedName>
</protein>
<reference evidence="2" key="1">
    <citation type="submission" date="2016-10" db="EMBL/GenBank/DDBJ databases">
        <authorList>
            <person name="Varghese N."/>
            <person name="Submissions S."/>
        </authorList>
    </citation>
    <scope>NUCLEOTIDE SEQUENCE [LARGE SCALE GENOMIC DNA]</scope>
    <source>
        <strain evidence="2">DSM 45460</strain>
    </source>
</reference>
<proteinExistence type="predicted"/>
<evidence type="ECO:0000313" key="2">
    <source>
        <dbReference type="Proteomes" id="UP000199213"/>
    </source>
</evidence>
<gene>
    <name evidence="1" type="ORF">SAMN04487820_104268</name>
</gene>
<dbReference type="AlphaFoldDB" id="A0A1G8Z6Y7"/>
<keyword evidence="2" id="KW-1185">Reference proteome</keyword>
<evidence type="ECO:0000313" key="1">
    <source>
        <dbReference type="EMBL" id="SDK10723.1"/>
    </source>
</evidence>
<accession>A0A1G8Z6Y7</accession>
<organism evidence="1 2">
    <name type="scientific">Actinopolyspora mzabensis</name>
    <dbReference type="NCBI Taxonomy" id="995066"/>
    <lineage>
        <taxon>Bacteria</taxon>
        <taxon>Bacillati</taxon>
        <taxon>Actinomycetota</taxon>
        <taxon>Actinomycetes</taxon>
        <taxon>Actinopolysporales</taxon>
        <taxon>Actinopolysporaceae</taxon>
        <taxon>Actinopolyspora</taxon>
    </lineage>
</organism>
<sequence>MFARPVIGVPPTQVADGDSVSVLLRIYTEVLSGQRRKRSTVFDERLESRR</sequence>